<protein>
    <submittedName>
        <fullName evidence="2">Uncharacterized protein</fullName>
    </submittedName>
</protein>
<gene>
    <name evidence="2" type="ORF">CLI71_01375</name>
</gene>
<dbReference type="Proteomes" id="UP000219058">
    <property type="component" value="Unassembled WGS sequence"/>
</dbReference>
<evidence type="ECO:0000313" key="3">
    <source>
        <dbReference type="Proteomes" id="UP000219058"/>
    </source>
</evidence>
<accession>A0A2A6EHZ4</accession>
<dbReference type="EMBL" id="NSLY01000002">
    <property type="protein sequence ID" value="PDP61379.1"/>
    <property type="molecule type" value="Genomic_DNA"/>
</dbReference>
<reference evidence="2 3" key="1">
    <citation type="submission" date="2017-09" db="EMBL/GenBank/DDBJ databases">
        <title>Phase variable restriction modification systems are present in the genome sequences of periodontal pathogens Prevotella intermedia, Tannerella forsythia and Porphyromonas gingivalis.</title>
        <authorList>
            <person name="Haigh R.D."/>
            <person name="Crawford L."/>
            <person name="Ralph J."/>
            <person name="Wanford J."/>
            <person name="Vartoukian S.R."/>
            <person name="Hijazib K."/>
            <person name="Wade W."/>
            <person name="Oggioni M.R."/>
        </authorList>
    </citation>
    <scope>NUCLEOTIDE SEQUENCE [LARGE SCALE GENOMIC DNA]</scope>
    <source>
        <strain evidence="2 3">WW2834</strain>
    </source>
</reference>
<evidence type="ECO:0000313" key="2">
    <source>
        <dbReference type="EMBL" id="PDP61379.1"/>
    </source>
</evidence>
<proteinExistence type="predicted"/>
<dbReference type="AlphaFoldDB" id="A0A2A6EHZ4"/>
<sequence>MLNYLRQLLLLSFLLLCTPALAQSPTTAERQHLTFCGISLNNTAAAFADSLVAKDFKPETAPLRLPINKANATFRGRFENIPCIVEVGQNHTEKIDTLRIYLLNVNNPLRSYKILTNFYRSHYGAPIFENYYDTHLLPREAQQQLAADPFITTFSVDRGTVQFSLKYDAQFYNYIYSLLFIDTENALPILSNDDSVIEW</sequence>
<keyword evidence="1" id="KW-0732">Signal</keyword>
<organism evidence="2 3">
    <name type="scientific">Prevotella intermedia</name>
    <dbReference type="NCBI Taxonomy" id="28131"/>
    <lineage>
        <taxon>Bacteria</taxon>
        <taxon>Pseudomonadati</taxon>
        <taxon>Bacteroidota</taxon>
        <taxon>Bacteroidia</taxon>
        <taxon>Bacteroidales</taxon>
        <taxon>Prevotellaceae</taxon>
        <taxon>Prevotella</taxon>
    </lineage>
</organism>
<evidence type="ECO:0000256" key="1">
    <source>
        <dbReference type="SAM" id="SignalP"/>
    </source>
</evidence>
<feature type="signal peptide" evidence="1">
    <location>
        <begin position="1"/>
        <end position="22"/>
    </location>
</feature>
<name>A0A2A6EHZ4_PREIN</name>
<feature type="chain" id="PRO_5012065868" evidence="1">
    <location>
        <begin position="23"/>
        <end position="199"/>
    </location>
</feature>
<comment type="caution">
    <text evidence="2">The sequence shown here is derived from an EMBL/GenBank/DDBJ whole genome shotgun (WGS) entry which is preliminary data.</text>
</comment>